<accession>A0A9X9WRN0</accession>
<keyword evidence="7" id="KW-1185">Reference proteome</keyword>
<feature type="chain" id="PRO_5040972250" evidence="4">
    <location>
        <begin position="20"/>
        <end position="529"/>
    </location>
</feature>
<dbReference type="PIRSF" id="PIRSF002741">
    <property type="entry name" value="MppA"/>
    <property type="match status" value="1"/>
</dbReference>
<keyword evidence="3 4" id="KW-0732">Signal</keyword>
<dbReference type="InterPro" id="IPR000914">
    <property type="entry name" value="SBP_5_dom"/>
</dbReference>
<evidence type="ECO:0000256" key="3">
    <source>
        <dbReference type="ARBA" id="ARBA00022729"/>
    </source>
</evidence>
<proteinExistence type="inferred from homology"/>
<dbReference type="SUPFAM" id="SSF53850">
    <property type="entry name" value="Periplasmic binding protein-like II"/>
    <property type="match status" value="1"/>
</dbReference>
<dbReference type="AlphaFoldDB" id="A0A9X9WRN0"/>
<comment type="subcellular location">
    <subcellularLocation>
        <location evidence="1">Periplasm</location>
    </subcellularLocation>
</comment>
<dbReference type="InterPro" id="IPR039424">
    <property type="entry name" value="SBP_5"/>
</dbReference>
<protein>
    <submittedName>
        <fullName evidence="6">ABC transporter substrate-binding protein</fullName>
    </submittedName>
</protein>
<evidence type="ECO:0000256" key="1">
    <source>
        <dbReference type="ARBA" id="ARBA00004418"/>
    </source>
</evidence>
<comment type="similarity">
    <text evidence="2">Belongs to the bacterial solute-binding protein 5 family.</text>
</comment>
<dbReference type="Gene3D" id="3.10.105.10">
    <property type="entry name" value="Dipeptide-binding Protein, Domain 3"/>
    <property type="match status" value="1"/>
</dbReference>
<dbReference type="GO" id="GO:0043190">
    <property type="term" value="C:ATP-binding cassette (ABC) transporter complex"/>
    <property type="evidence" value="ECO:0007669"/>
    <property type="project" value="InterPro"/>
</dbReference>
<dbReference type="InterPro" id="IPR030678">
    <property type="entry name" value="Peptide/Ni-bd"/>
</dbReference>
<dbReference type="PANTHER" id="PTHR30290:SF38">
    <property type="entry name" value="D,D-DIPEPTIDE-BINDING PERIPLASMIC PROTEIN DDPA-RELATED"/>
    <property type="match status" value="1"/>
</dbReference>
<sequence>MRRRHLLAAATAAALPARAALGQGTAGAARVLKFVPQADLAVLDPIVTTAYVTRHHGFAVWDTLYGFTQDYAAEPQMAEGHSVENDGRRVTIRLREGLKFHDGEPVRAADCVASIRRWGARDPLGQVLLARTEELSAPDDRTILFRLSRPFPLLLDALAKTSPPVCFIMPERLAATDPRQPVQEIVGSGPFRFLADERVPGRRAVYERFADYVPRAEGVPTWTAGPKRVHLDRVEWHIMPDTAAASAALQAGDVDWWENPLGELQPQLRRNRNIVMEILDPTGFVGIARFNTLHPPFDRAVIRRALLGAVDQEAFMTAVIGSDRSLWRDDVGIFPPGTPLANDEGMGVLTGTRDIEKVKREIAEAGYGGEKVVLLVANDFPTLAAIANVGAEMLRRVGMEVEVVADQLSALLQRRARREAPAAGGWNMFFTFWSGLDLFNPGVNQALRGTGERAWFGWPTMPRMEELRAQWFDAPDLAAQQRLARDIQAEALREAPYLPLGQYFQATAYRRGLSGMLKGPPLFWNLQRA</sequence>
<evidence type="ECO:0000256" key="4">
    <source>
        <dbReference type="SAM" id="SignalP"/>
    </source>
</evidence>
<feature type="signal peptide" evidence="4">
    <location>
        <begin position="1"/>
        <end position="19"/>
    </location>
</feature>
<comment type="caution">
    <text evidence="6">The sequence shown here is derived from an EMBL/GenBank/DDBJ whole genome shotgun (WGS) entry which is preliminary data.</text>
</comment>
<evidence type="ECO:0000313" key="7">
    <source>
        <dbReference type="Proteomes" id="UP001138751"/>
    </source>
</evidence>
<dbReference type="Gene3D" id="3.40.190.10">
    <property type="entry name" value="Periplasmic binding protein-like II"/>
    <property type="match status" value="1"/>
</dbReference>
<dbReference type="GO" id="GO:0030288">
    <property type="term" value="C:outer membrane-bounded periplasmic space"/>
    <property type="evidence" value="ECO:0007669"/>
    <property type="project" value="UniProtKB-ARBA"/>
</dbReference>
<evidence type="ECO:0000313" key="6">
    <source>
        <dbReference type="EMBL" id="MBR0669809.1"/>
    </source>
</evidence>
<dbReference type="EMBL" id="JAAEDM010000002">
    <property type="protein sequence ID" value="MBR0669809.1"/>
    <property type="molecule type" value="Genomic_DNA"/>
</dbReference>
<dbReference type="CDD" id="cd08502">
    <property type="entry name" value="PBP2_NikA_DppA_OppA_like_16"/>
    <property type="match status" value="1"/>
</dbReference>
<evidence type="ECO:0000259" key="5">
    <source>
        <dbReference type="Pfam" id="PF00496"/>
    </source>
</evidence>
<organism evidence="6 7">
    <name type="scientific">Neoroseomonas soli</name>
    <dbReference type="NCBI Taxonomy" id="1081025"/>
    <lineage>
        <taxon>Bacteria</taxon>
        <taxon>Pseudomonadati</taxon>
        <taxon>Pseudomonadota</taxon>
        <taxon>Alphaproteobacteria</taxon>
        <taxon>Acetobacterales</taxon>
        <taxon>Acetobacteraceae</taxon>
        <taxon>Neoroseomonas</taxon>
    </lineage>
</organism>
<evidence type="ECO:0000256" key="2">
    <source>
        <dbReference type="ARBA" id="ARBA00005695"/>
    </source>
</evidence>
<dbReference type="RefSeq" id="WP_211860186.1">
    <property type="nucleotide sequence ID" value="NZ_JAAEDM010000002.1"/>
</dbReference>
<reference evidence="6" key="2">
    <citation type="journal article" date="2021" name="Syst. Appl. Microbiol.">
        <title>Roseomonas hellenica sp. nov., isolated from roots of wild-growing Alkanna tinctoria.</title>
        <authorList>
            <person name="Rat A."/>
            <person name="Naranjo H.D."/>
            <person name="Lebbe L."/>
            <person name="Cnockaert M."/>
            <person name="Krigas N."/>
            <person name="Grigoriadou K."/>
            <person name="Maloupa E."/>
            <person name="Willems A."/>
        </authorList>
    </citation>
    <scope>NUCLEOTIDE SEQUENCE</scope>
    <source>
        <strain evidence="6">LMG 31231</strain>
    </source>
</reference>
<dbReference type="Pfam" id="PF00496">
    <property type="entry name" value="SBP_bac_5"/>
    <property type="match status" value="1"/>
</dbReference>
<reference evidence="6" key="1">
    <citation type="submission" date="2020-01" db="EMBL/GenBank/DDBJ databases">
        <authorList>
            <person name="Rat A."/>
        </authorList>
    </citation>
    <scope>NUCLEOTIDE SEQUENCE</scope>
    <source>
        <strain evidence="6">LMG 31231</strain>
    </source>
</reference>
<dbReference type="GO" id="GO:0015833">
    <property type="term" value="P:peptide transport"/>
    <property type="evidence" value="ECO:0007669"/>
    <property type="project" value="TreeGrafter"/>
</dbReference>
<dbReference type="GO" id="GO:1904680">
    <property type="term" value="F:peptide transmembrane transporter activity"/>
    <property type="evidence" value="ECO:0007669"/>
    <property type="project" value="TreeGrafter"/>
</dbReference>
<gene>
    <name evidence="6" type="ORF">GXW76_01365</name>
</gene>
<dbReference type="Proteomes" id="UP001138751">
    <property type="component" value="Unassembled WGS sequence"/>
</dbReference>
<dbReference type="PANTHER" id="PTHR30290">
    <property type="entry name" value="PERIPLASMIC BINDING COMPONENT OF ABC TRANSPORTER"/>
    <property type="match status" value="1"/>
</dbReference>
<feature type="domain" description="Solute-binding protein family 5" evidence="5">
    <location>
        <begin position="74"/>
        <end position="436"/>
    </location>
</feature>
<name>A0A9X9WRN0_9PROT</name>